<accession>A0A5C2SB66</accession>
<dbReference type="Proteomes" id="UP000313359">
    <property type="component" value="Unassembled WGS sequence"/>
</dbReference>
<name>A0A5C2SB66_9APHY</name>
<organism evidence="1 2">
    <name type="scientific">Lentinus tigrinus ALCF2SS1-6</name>
    <dbReference type="NCBI Taxonomy" id="1328759"/>
    <lineage>
        <taxon>Eukaryota</taxon>
        <taxon>Fungi</taxon>
        <taxon>Dikarya</taxon>
        <taxon>Basidiomycota</taxon>
        <taxon>Agaricomycotina</taxon>
        <taxon>Agaricomycetes</taxon>
        <taxon>Polyporales</taxon>
        <taxon>Polyporaceae</taxon>
        <taxon>Lentinus</taxon>
    </lineage>
</organism>
<gene>
    <name evidence="1" type="ORF">L227DRAFT_611316</name>
</gene>
<protein>
    <submittedName>
        <fullName evidence="1">Uncharacterized protein</fullName>
    </submittedName>
</protein>
<dbReference type="AlphaFoldDB" id="A0A5C2SB66"/>
<proteinExistence type="predicted"/>
<evidence type="ECO:0000313" key="1">
    <source>
        <dbReference type="EMBL" id="RPD60369.1"/>
    </source>
</evidence>
<evidence type="ECO:0000313" key="2">
    <source>
        <dbReference type="Proteomes" id="UP000313359"/>
    </source>
</evidence>
<keyword evidence="2" id="KW-1185">Reference proteome</keyword>
<dbReference type="EMBL" id="ML122266">
    <property type="protein sequence ID" value="RPD60369.1"/>
    <property type="molecule type" value="Genomic_DNA"/>
</dbReference>
<reference evidence="1" key="1">
    <citation type="journal article" date="2018" name="Genome Biol. Evol.">
        <title>Genomics and development of Lentinus tigrinus, a white-rot wood-decaying mushroom with dimorphic fruiting bodies.</title>
        <authorList>
            <person name="Wu B."/>
            <person name="Xu Z."/>
            <person name="Knudson A."/>
            <person name="Carlson A."/>
            <person name="Chen N."/>
            <person name="Kovaka S."/>
            <person name="LaButti K."/>
            <person name="Lipzen A."/>
            <person name="Pennachio C."/>
            <person name="Riley R."/>
            <person name="Schakwitz W."/>
            <person name="Umezawa K."/>
            <person name="Ohm R.A."/>
            <person name="Grigoriev I.V."/>
            <person name="Nagy L.G."/>
            <person name="Gibbons J."/>
            <person name="Hibbett D."/>
        </authorList>
    </citation>
    <scope>NUCLEOTIDE SEQUENCE [LARGE SCALE GENOMIC DNA]</scope>
    <source>
        <strain evidence="1">ALCF2SS1-6</strain>
    </source>
</reference>
<sequence length="128" mass="14020">MSFKTLENADFEFYADMENTSWSLKTAKATTDGVLDAAKAVDTNVVPGMIVAAQGPLNAVDKASVDSVPMAEETVKATEKAATDVLNRLTSCAEYIAFHAAQCRARSLRPFLSNIEEVWFDSQWTNHL</sequence>